<sequence length="111" mass="12759">MLQSLSGETLAVTHFQTKSIFKIMFTEKELLEIEDRLKNSTKGPWKAYIEGRDHESGSNFIMTGTETNRGEDFEIFGATISDYDFIANAKQDVEKLIEEVRRLNKLIKHST</sequence>
<organism evidence="1 2">
    <name type="scientific">Flavobacterium aureirubrum</name>
    <dbReference type="NCBI Taxonomy" id="3133147"/>
    <lineage>
        <taxon>Bacteria</taxon>
        <taxon>Pseudomonadati</taxon>
        <taxon>Bacteroidota</taxon>
        <taxon>Flavobacteriia</taxon>
        <taxon>Flavobacteriales</taxon>
        <taxon>Flavobacteriaceae</taxon>
        <taxon>Flavobacterium</taxon>
    </lineage>
</organism>
<gene>
    <name evidence="1" type="ORF">WFZ85_15065</name>
</gene>
<dbReference type="EMBL" id="JBCGDO010000033">
    <property type="protein sequence ID" value="MEM0543927.1"/>
    <property type="molecule type" value="Genomic_DNA"/>
</dbReference>
<evidence type="ECO:0000313" key="1">
    <source>
        <dbReference type="EMBL" id="MEM0543927.1"/>
    </source>
</evidence>
<name>A0ABU9N8B7_9FLAO</name>
<dbReference type="RefSeq" id="WP_342697095.1">
    <property type="nucleotide sequence ID" value="NZ_JBCGDO010000033.1"/>
</dbReference>
<reference evidence="1 2" key="1">
    <citation type="submission" date="2024-03" db="EMBL/GenBank/DDBJ databases">
        <title>Two novel species of the genus Flavobacterium exhibiting potentially degradation of complex polysaccharides.</title>
        <authorList>
            <person name="Lian X."/>
        </authorList>
    </citation>
    <scope>NUCLEOTIDE SEQUENCE [LARGE SCALE GENOMIC DNA]</scope>
    <source>
        <strain evidence="2">j3</strain>
    </source>
</reference>
<dbReference type="Proteomes" id="UP001460072">
    <property type="component" value="Unassembled WGS sequence"/>
</dbReference>
<evidence type="ECO:0000313" key="2">
    <source>
        <dbReference type="Proteomes" id="UP001460072"/>
    </source>
</evidence>
<keyword evidence="2" id="KW-1185">Reference proteome</keyword>
<proteinExistence type="predicted"/>
<protein>
    <submittedName>
        <fullName evidence="1">Uncharacterized protein</fullName>
    </submittedName>
</protein>
<accession>A0ABU9N8B7</accession>
<comment type="caution">
    <text evidence="1">The sequence shown here is derived from an EMBL/GenBank/DDBJ whole genome shotgun (WGS) entry which is preliminary data.</text>
</comment>